<dbReference type="Proteomes" id="UP000198211">
    <property type="component" value="Unassembled WGS sequence"/>
</dbReference>
<organism evidence="2 3">
    <name type="scientific">Phytophthora megakarya</name>
    <dbReference type="NCBI Taxonomy" id="4795"/>
    <lineage>
        <taxon>Eukaryota</taxon>
        <taxon>Sar</taxon>
        <taxon>Stramenopiles</taxon>
        <taxon>Oomycota</taxon>
        <taxon>Peronosporomycetes</taxon>
        <taxon>Peronosporales</taxon>
        <taxon>Peronosporaceae</taxon>
        <taxon>Phytophthora</taxon>
    </lineage>
</organism>
<dbReference type="Pfam" id="PF00078">
    <property type="entry name" value="RVT_1"/>
    <property type="match status" value="1"/>
</dbReference>
<keyword evidence="2" id="KW-0695">RNA-directed DNA polymerase</keyword>
<comment type="caution">
    <text evidence="2">The sequence shown here is derived from an EMBL/GenBank/DDBJ whole genome shotgun (WGS) entry which is preliminary data.</text>
</comment>
<dbReference type="Gene3D" id="3.30.70.270">
    <property type="match status" value="1"/>
</dbReference>
<gene>
    <name evidence="2" type="ORF">PHMEG_00013527</name>
</gene>
<accession>A0A225W868</accession>
<evidence type="ECO:0000313" key="2">
    <source>
        <dbReference type="EMBL" id="OWZ13197.1"/>
    </source>
</evidence>
<dbReference type="PANTHER" id="PTHR33064">
    <property type="entry name" value="POL PROTEIN"/>
    <property type="match status" value="1"/>
</dbReference>
<dbReference type="PANTHER" id="PTHR33064:SF37">
    <property type="entry name" value="RIBONUCLEASE H"/>
    <property type="match status" value="1"/>
</dbReference>
<dbReference type="InterPro" id="IPR043128">
    <property type="entry name" value="Rev_trsase/Diguanyl_cyclase"/>
</dbReference>
<dbReference type="OrthoDB" id="117764at2759"/>
<dbReference type="Gene3D" id="3.10.10.10">
    <property type="entry name" value="HIV Type 1 Reverse Transcriptase, subunit A, domain 1"/>
    <property type="match status" value="1"/>
</dbReference>
<dbReference type="EMBL" id="NBNE01001644">
    <property type="protein sequence ID" value="OWZ13197.1"/>
    <property type="molecule type" value="Genomic_DNA"/>
</dbReference>
<keyword evidence="3" id="KW-1185">Reference proteome</keyword>
<protein>
    <submittedName>
        <fullName evidence="2">Reverse transcriptase</fullName>
    </submittedName>
</protein>
<dbReference type="InterPro" id="IPR051320">
    <property type="entry name" value="Viral_Replic_Matur_Polypro"/>
</dbReference>
<dbReference type="GO" id="GO:0003964">
    <property type="term" value="F:RNA-directed DNA polymerase activity"/>
    <property type="evidence" value="ECO:0007669"/>
    <property type="project" value="UniProtKB-KW"/>
</dbReference>
<keyword evidence="2" id="KW-0808">Transferase</keyword>
<feature type="domain" description="Reverse transcriptase" evidence="1">
    <location>
        <begin position="11"/>
        <end position="133"/>
    </location>
</feature>
<dbReference type="InterPro" id="IPR000477">
    <property type="entry name" value="RT_dom"/>
</dbReference>
<dbReference type="SUPFAM" id="SSF56672">
    <property type="entry name" value="DNA/RNA polymerases"/>
    <property type="match status" value="1"/>
</dbReference>
<evidence type="ECO:0000313" key="3">
    <source>
        <dbReference type="Proteomes" id="UP000198211"/>
    </source>
</evidence>
<proteinExistence type="predicted"/>
<dbReference type="InterPro" id="IPR043502">
    <property type="entry name" value="DNA/RNA_pol_sf"/>
</dbReference>
<name>A0A225W868_9STRA</name>
<dbReference type="AlphaFoldDB" id="A0A225W868"/>
<evidence type="ECO:0000259" key="1">
    <source>
        <dbReference type="Pfam" id="PF00078"/>
    </source>
</evidence>
<keyword evidence="2" id="KW-0548">Nucleotidyltransferase</keyword>
<sequence>MVYPMPLISDLMEDLDKVLWYCSLDMANVFWVVPMPDRSREISAFITPFGLFEWRRMPFGLKCPTDLSTPRKQRTTGIVDDHDRGSSLGRRSCIDNIIIAAESWDQMCRRVEDLLEVDDKWNLSISVAKSLWGMDKDIWDTECDQRTGGEPKRSEILDRSAISSDHFVPCSRSWVVLNY</sequence>
<reference evidence="3" key="1">
    <citation type="submission" date="2017-03" db="EMBL/GenBank/DDBJ databases">
        <title>Phytopthora megakarya and P. palmivora, two closely related causual agents of cacao black pod achieved similar genome size and gene model numbers by different mechanisms.</title>
        <authorList>
            <person name="Ali S."/>
            <person name="Shao J."/>
            <person name="Larry D.J."/>
            <person name="Kronmiller B."/>
            <person name="Shen D."/>
            <person name="Strem M.D."/>
            <person name="Melnick R.L."/>
            <person name="Guiltinan M.J."/>
            <person name="Tyler B.M."/>
            <person name="Meinhardt L.W."/>
            <person name="Bailey B.A."/>
        </authorList>
    </citation>
    <scope>NUCLEOTIDE SEQUENCE [LARGE SCALE GENOMIC DNA]</scope>
    <source>
        <strain evidence="3">zdho120</strain>
    </source>
</reference>